<evidence type="ECO:0000256" key="6">
    <source>
        <dbReference type="ARBA" id="ARBA00023136"/>
    </source>
</evidence>
<dbReference type="SMR" id="A0A836H795"/>
<dbReference type="GO" id="GO:0005789">
    <property type="term" value="C:endoplasmic reticulum membrane"/>
    <property type="evidence" value="ECO:0007669"/>
    <property type="project" value="UniProtKB-SubCell"/>
</dbReference>
<feature type="transmembrane region" description="Helical" evidence="7">
    <location>
        <begin position="20"/>
        <end position="43"/>
    </location>
</feature>
<evidence type="ECO:0000256" key="1">
    <source>
        <dbReference type="ARBA" id="ARBA00004477"/>
    </source>
</evidence>
<accession>A0A836H795</accession>
<comment type="subcellular location">
    <subcellularLocation>
        <location evidence="1 7">Endoplasmic reticulum membrane</location>
        <topology evidence="1 7">Multi-pass membrane protein</topology>
    </subcellularLocation>
</comment>
<evidence type="ECO:0000256" key="8">
    <source>
        <dbReference type="SAM" id="MobiDB-lite"/>
    </source>
</evidence>
<proteinExistence type="inferred from homology"/>
<gene>
    <name evidence="9" type="ORF">LSCM4_06395</name>
</gene>
<dbReference type="InterPro" id="IPR035952">
    <property type="entry name" value="Rhomboid-like_sf"/>
</dbReference>
<feature type="transmembrane region" description="Helical" evidence="7">
    <location>
        <begin position="97"/>
        <end position="130"/>
    </location>
</feature>
<organism evidence="9 10">
    <name type="scientific">Leishmania orientalis</name>
    <dbReference type="NCBI Taxonomy" id="2249476"/>
    <lineage>
        <taxon>Eukaryota</taxon>
        <taxon>Discoba</taxon>
        <taxon>Euglenozoa</taxon>
        <taxon>Kinetoplastea</taxon>
        <taxon>Metakinetoplastina</taxon>
        <taxon>Trypanosomatida</taxon>
        <taxon>Trypanosomatidae</taxon>
        <taxon>Leishmaniinae</taxon>
        <taxon>Leishmania</taxon>
    </lineage>
</organism>
<keyword evidence="5 7" id="KW-1133">Transmembrane helix</keyword>
<feature type="transmembrane region" description="Helical" evidence="7">
    <location>
        <begin position="151"/>
        <end position="182"/>
    </location>
</feature>
<evidence type="ECO:0000256" key="7">
    <source>
        <dbReference type="RuleBase" id="RU363059"/>
    </source>
</evidence>
<protein>
    <recommendedName>
        <fullName evidence="7">Derlin</fullName>
    </recommendedName>
</protein>
<keyword evidence="4 7" id="KW-0256">Endoplasmic reticulum</keyword>
<dbReference type="PANTHER" id="PTHR11009">
    <property type="entry name" value="DER1-LIKE PROTEIN, DERLIN"/>
    <property type="match status" value="1"/>
</dbReference>
<evidence type="ECO:0000256" key="5">
    <source>
        <dbReference type="ARBA" id="ARBA00022989"/>
    </source>
</evidence>
<name>A0A836H795_9TRYP</name>
<evidence type="ECO:0000256" key="4">
    <source>
        <dbReference type="ARBA" id="ARBA00022824"/>
    </source>
</evidence>
<dbReference type="KEGG" id="loi:92362250"/>
<comment type="function">
    <text evidence="7">May be involved in the degradation of misfolded endoplasmic reticulum (ER) luminal proteins.</text>
</comment>
<dbReference type="GO" id="GO:0006950">
    <property type="term" value="P:response to stress"/>
    <property type="evidence" value="ECO:0007669"/>
    <property type="project" value="UniProtKB-ARBA"/>
</dbReference>
<evidence type="ECO:0000313" key="10">
    <source>
        <dbReference type="Proteomes" id="UP000674143"/>
    </source>
</evidence>
<comment type="caution">
    <text evidence="9">The sequence shown here is derived from an EMBL/GenBank/DDBJ whole genome shotgun (WGS) entry which is preliminary data.</text>
</comment>
<dbReference type="RefSeq" id="XP_067063828.1">
    <property type="nucleotide sequence ID" value="XM_067208316.1"/>
</dbReference>
<comment type="similarity">
    <text evidence="2 7">Belongs to the derlin family.</text>
</comment>
<reference evidence="10" key="1">
    <citation type="journal article" date="2021" name="Microbiol. Resour. Announc.">
        <title>LGAAP: Leishmaniinae Genome Assembly and Annotation Pipeline.</title>
        <authorList>
            <person name="Almutairi H."/>
            <person name="Urbaniak M.D."/>
            <person name="Bates M.D."/>
            <person name="Jariyapan N."/>
            <person name="Kwakye-Nuako G."/>
            <person name="Thomaz-Soccol V."/>
            <person name="Al-Salem W.S."/>
            <person name="Dillon R.J."/>
            <person name="Bates P.A."/>
            <person name="Gatherer D."/>
        </authorList>
    </citation>
    <scope>NUCLEOTIDE SEQUENCE [LARGE SCALE GENOMIC DNA]</scope>
</reference>
<feature type="region of interest" description="Disordered" evidence="8">
    <location>
        <begin position="230"/>
        <end position="253"/>
    </location>
</feature>
<evidence type="ECO:0000313" key="9">
    <source>
        <dbReference type="EMBL" id="KAG5480827.1"/>
    </source>
</evidence>
<feature type="transmembrane region" description="Helical" evidence="7">
    <location>
        <begin position="55"/>
        <end position="77"/>
    </location>
</feature>
<evidence type="ECO:0000256" key="3">
    <source>
        <dbReference type="ARBA" id="ARBA00022692"/>
    </source>
</evidence>
<dbReference type="EMBL" id="JAFHLR010000019">
    <property type="protein sequence ID" value="KAG5480827.1"/>
    <property type="molecule type" value="Genomic_DNA"/>
</dbReference>
<sequence>MPQNFGDWFNQLGLVTRASLVASVGLSAACSLNVVGVGSVILTSDAITSLQVWRFVTAALYLGNFSFPWLMTVAMFVTYVKNNEESDFKGKTADMVYMFLLLVGVLSAVGLFLKVYVTSFSFLMALCWIFCKRHPEQELTLFGFSFRSAMFPWVLVALHLVMGQGLLADMVGIVTGHAYVFFRDVFPVSHNQRWLETPMWLQRQLPQTTHRIASFGPQVHPYDARFQAAQRSEAPQGGGGSHNWGRGQMLGSS</sequence>
<dbReference type="InterPro" id="IPR007599">
    <property type="entry name" value="DER1"/>
</dbReference>
<evidence type="ECO:0000256" key="2">
    <source>
        <dbReference type="ARBA" id="ARBA00008917"/>
    </source>
</evidence>
<reference evidence="10" key="2">
    <citation type="journal article" date="2021" name="Sci. Data">
        <title>Chromosome-scale genome sequencing, assembly and annotation of six genomes from subfamily Leishmaniinae.</title>
        <authorList>
            <person name="Almutairi H."/>
            <person name="Urbaniak M.D."/>
            <person name="Bates M.D."/>
            <person name="Jariyapan N."/>
            <person name="Kwakye-Nuako G."/>
            <person name="Thomaz Soccol V."/>
            <person name="Al-Salem W.S."/>
            <person name="Dillon R.J."/>
            <person name="Bates P.A."/>
            <person name="Gatherer D."/>
        </authorList>
    </citation>
    <scope>NUCLEOTIDE SEQUENCE [LARGE SCALE GENOMIC DNA]</scope>
</reference>
<dbReference type="Proteomes" id="UP000674143">
    <property type="component" value="Unassembled WGS sequence"/>
</dbReference>
<dbReference type="AlphaFoldDB" id="A0A836H795"/>
<keyword evidence="10" id="KW-1185">Reference proteome</keyword>
<keyword evidence="6 7" id="KW-0472">Membrane</keyword>
<dbReference type="GeneID" id="92362250"/>
<dbReference type="Pfam" id="PF04511">
    <property type="entry name" value="DER1"/>
    <property type="match status" value="1"/>
</dbReference>
<dbReference type="SUPFAM" id="SSF144091">
    <property type="entry name" value="Rhomboid-like"/>
    <property type="match status" value="1"/>
</dbReference>
<keyword evidence="3 7" id="KW-0812">Transmembrane</keyword>